<dbReference type="EMBL" id="BAAAZG010000038">
    <property type="protein sequence ID" value="GAA4085024.1"/>
    <property type="molecule type" value="Genomic_DNA"/>
</dbReference>
<gene>
    <name evidence="2" type="ORF">GCM10022214_51250</name>
</gene>
<dbReference type="RefSeq" id="WP_344952406.1">
    <property type="nucleotide sequence ID" value="NZ_BAAAZG010000038.1"/>
</dbReference>
<dbReference type="SUPFAM" id="SSF47413">
    <property type="entry name" value="lambda repressor-like DNA-binding domains"/>
    <property type="match status" value="1"/>
</dbReference>
<organism evidence="2 3">
    <name type="scientific">Actinomadura miaoliensis</name>
    <dbReference type="NCBI Taxonomy" id="430685"/>
    <lineage>
        <taxon>Bacteria</taxon>
        <taxon>Bacillati</taxon>
        <taxon>Actinomycetota</taxon>
        <taxon>Actinomycetes</taxon>
        <taxon>Streptosporangiales</taxon>
        <taxon>Thermomonosporaceae</taxon>
        <taxon>Actinomadura</taxon>
    </lineage>
</organism>
<dbReference type="InterPro" id="IPR010982">
    <property type="entry name" value="Lambda_DNA-bd_dom_sf"/>
</dbReference>
<evidence type="ECO:0000313" key="3">
    <source>
        <dbReference type="Proteomes" id="UP001500683"/>
    </source>
</evidence>
<protein>
    <submittedName>
        <fullName evidence="2">Helix-turn-helix transcriptional regulator</fullName>
    </submittedName>
</protein>
<feature type="domain" description="HTH cro/C1-type" evidence="1">
    <location>
        <begin position="17"/>
        <end position="73"/>
    </location>
</feature>
<dbReference type="InterPro" id="IPR001387">
    <property type="entry name" value="Cro/C1-type_HTH"/>
</dbReference>
<name>A0ABP7WAV4_9ACTN</name>
<comment type="caution">
    <text evidence="2">The sequence shown here is derived from an EMBL/GenBank/DDBJ whole genome shotgun (WGS) entry which is preliminary data.</text>
</comment>
<dbReference type="CDD" id="cd00093">
    <property type="entry name" value="HTH_XRE"/>
    <property type="match status" value="1"/>
</dbReference>
<dbReference type="Pfam" id="PF13560">
    <property type="entry name" value="HTH_31"/>
    <property type="match status" value="1"/>
</dbReference>
<sequence>MRRQSPTVRLRRLARLLRELREADGRSADMIARECGWHSASTLTRMENGKMSKPQVSRVSRLLDVYGVSGEAREEILELVQDARRRGWWHSYPCLGEQYATYIGLEDEATNLRNFEPLLIPGLLQTPGYARTLITSRAPDLPDDVVDDLVDIRTRRQERLHGGARLWAVIGEGALRQVVGGPEVMHAQLRHLHQMAQLPDVHVQVVPFSRGVVPALGPFMILTFDDPDDPEVVYVETPVGDYWVEDPGSVAVFAESYERLVGVGLSTDATLSMIADAAARLTRGDADAPSGLAEGQP</sequence>
<dbReference type="SMART" id="SM00530">
    <property type="entry name" value="HTH_XRE"/>
    <property type="match status" value="1"/>
</dbReference>
<dbReference type="InterPro" id="IPR043917">
    <property type="entry name" value="DUF5753"/>
</dbReference>
<dbReference type="PROSITE" id="PS50943">
    <property type="entry name" value="HTH_CROC1"/>
    <property type="match status" value="1"/>
</dbReference>
<accession>A0ABP7WAV4</accession>
<reference evidence="3" key="1">
    <citation type="journal article" date="2019" name="Int. J. Syst. Evol. Microbiol.">
        <title>The Global Catalogue of Microorganisms (GCM) 10K type strain sequencing project: providing services to taxonomists for standard genome sequencing and annotation.</title>
        <authorList>
            <consortium name="The Broad Institute Genomics Platform"/>
            <consortium name="The Broad Institute Genome Sequencing Center for Infectious Disease"/>
            <person name="Wu L."/>
            <person name="Ma J."/>
        </authorList>
    </citation>
    <scope>NUCLEOTIDE SEQUENCE [LARGE SCALE GENOMIC DNA]</scope>
    <source>
        <strain evidence="3">JCM 16702</strain>
    </source>
</reference>
<proteinExistence type="predicted"/>
<evidence type="ECO:0000259" key="1">
    <source>
        <dbReference type="PROSITE" id="PS50943"/>
    </source>
</evidence>
<dbReference type="Gene3D" id="1.10.260.40">
    <property type="entry name" value="lambda repressor-like DNA-binding domains"/>
    <property type="match status" value="1"/>
</dbReference>
<keyword evidence="3" id="KW-1185">Reference proteome</keyword>
<dbReference type="Proteomes" id="UP001500683">
    <property type="component" value="Unassembled WGS sequence"/>
</dbReference>
<dbReference type="Pfam" id="PF19054">
    <property type="entry name" value="DUF5753"/>
    <property type="match status" value="1"/>
</dbReference>
<evidence type="ECO:0000313" key="2">
    <source>
        <dbReference type="EMBL" id="GAA4085024.1"/>
    </source>
</evidence>